<evidence type="ECO:0000256" key="4">
    <source>
        <dbReference type="ARBA" id="ARBA00022767"/>
    </source>
</evidence>
<protein>
    <submittedName>
        <fullName evidence="14">Lox2p</fullName>
    </submittedName>
</protein>
<dbReference type="SUPFAM" id="SSF49723">
    <property type="entry name" value="Lipase/lipooxygenase domain (PLAT/LH2 domain)"/>
    <property type="match status" value="1"/>
</dbReference>
<dbReference type="Gene3D" id="4.10.375.10">
    <property type="entry name" value="Lipoxygenase-1, Domain 2"/>
    <property type="match status" value="1"/>
</dbReference>
<evidence type="ECO:0000256" key="5">
    <source>
        <dbReference type="ARBA" id="ARBA00022832"/>
    </source>
</evidence>
<sequence>MFGLPGSGLFNSNTQKIKGTVVLMSKNVLDFNAVASAGSVTGAASGLFGAVSDVAGSVVDGATAIFSRNIALTLISGTKTDGQGSGKVGKETFLQKHLPTLPNLGAKQDAFDIYFDYDADFGIPEAFYIKNYMQVEFFLVSVTLEDIPNHGTIHFVCNSWVYNFKNYKKDRIFFANQVYLPSATPAALVKYRNEELENLRGDGKGERKEADRIYDYDVYNDLGNPDVDKSLARPILGGSTQYPYPRRCRTGRRKTRKDPNSEAPSSSTYVPRDEIFGHLKSSDFLTFAIKSLSQTVLPLFQTALGLNAEFDSFQDAHAFFEGGIYLPTNLISQISPLPVLKELFRTDGEQALKFPPPHVIKVKSAWMTDEEFGREMIAGVNPNIIKRLDVFPPQSTLDPSEFGDHTSTITKESLETNLEGLTVDQAIEGNKLFILDHHDAFMPYLTKINGLEDSKAYATRTILFLKNDGTLQPLAIELSVPHPAGPKFGVVSRVVFPAKEGAEGTIWLLAKAYVIVNDSCYHQLMSHWYN</sequence>
<dbReference type="PRINTS" id="PR00468">
    <property type="entry name" value="PLTLPOXGNASE"/>
</dbReference>
<keyword evidence="8" id="KW-0443">Lipid metabolism</keyword>
<feature type="domain" description="PLAT" evidence="12">
    <location>
        <begin position="47"/>
        <end position="175"/>
    </location>
</feature>
<dbReference type="PANTHER" id="PTHR11771">
    <property type="entry name" value="LIPOXYGENASE"/>
    <property type="match status" value="1"/>
</dbReference>
<evidence type="ECO:0000256" key="9">
    <source>
        <dbReference type="ARBA" id="ARBA00023160"/>
    </source>
</evidence>
<dbReference type="SMART" id="SM00308">
    <property type="entry name" value="LH2"/>
    <property type="match status" value="1"/>
</dbReference>
<dbReference type="Pfam" id="PF01477">
    <property type="entry name" value="PLAT"/>
    <property type="match status" value="1"/>
</dbReference>
<dbReference type="EMBL" id="JASCZI010271887">
    <property type="protein sequence ID" value="MED6216797.1"/>
    <property type="molecule type" value="Genomic_DNA"/>
</dbReference>
<dbReference type="Gene3D" id="4.10.372.10">
    <property type="entry name" value="Lipoxygenase-1, Domain 3"/>
    <property type="match status" value="1"/>
</dbReference>
<keyword evidence="7" id="KW-0560">Oxidoreductase</keyword>
<keyword evidence="3" id="KW-0479">Metal-binding</keyword>
<reference evidence="14 15" key="1">
    <citation type="journal article" date="2023" name="Plants (Basel)">
        <title>Bridging the Gap: Combining Genomics and Transcriptomics Approaches to Understand Stylosanthes scabra, an Orphan Legume from the Brazilian Caatinga.</title>
        <authorList>
            <person name="Ferreira-Neto J.R.C."/>
            <person name="da Silva M.D."/>
            <person name="Binneck E."/>
            <person name="de Melo N.F."/>
            <person name="da Silva R.H."/>
            <person name="de Melo A.L.T.M."/>
            <person name="Pandolfi V."/>
            <person name="Bustamante F.O."/>
            <person name="Brasileiro-Vidal A.C."/>
            <person name="Benko-Iseppon A.M."/>
        </authorList>
    </citation>
    <scope>NUCLEOTIDE SEQUENCE [LARGE SCALE GENOMIC DNA]</scope>
    <source>
        <tissue evidence="14">Leaves</tissue>
    </source>
</reference>
<keyword evidence="4" id="KW-0925">Oxylipin biosynthesis</keyword>
<evidence type="ECO:0000256" key="8">
    <source>
        <dbReference type="ARBA" id="ARBA00023098"/>
    </source>
</evidence>
<evidence type="ECO:0000256" key="10">
    <source>
        <dbReference type="PROSITE-ProRule" id="PRU00152"/>
    </source>
</evidence>
<evidence type="ECO:0000313" key="15">
    <source>
        <dbReference type="Proteomes" id="UP001341840"/>
    </source>
</evidence>
<dbReference type="InterPro" id="IPR027433">
    <property type="entry name" value="Lipoxygenase_dom_3"/>
</dbReference>
<dbReference type="InterPro" id="IPR001024">
    <property type="entry name" value="PLAT/LH2_dom"/>
</dbReference>
<keyword evidence="5" id="KW-0276">Fatty acid metabolism</keyword>
<dbReference type="PROSITE" id="PS51393">
    <property type="entry name" value="LIPOXYGENASE_3"/>
    <property type="match status" value="1"/>
</dbReference>
<evidence type="ECO:0000256" key="3">
    <source>
        <dbReference type="ARBA" id="ARBA00022723"/>
    </source>
</evidence>
<feature type="domain" description="Lipoxygenase" evidence="13">
    <location>
        <begin position="178"/>
        <end position="530"/>
    </location>
</feature>
<evidence type="ECO:0000256" key="2">
    <source>
        <dbReference type="ARBA" id="ARBA00022516"/>
    </source>
</evidence>
<comment type="caution">
    <text evidence="10">Lacks conserved residue(s) required for the propagation of feature annotation.</text>
</comment>
<feature type="compositionally biased region" description="Basic residues" evidence="11">
    <location>
        <begin position="246"/>
        <end position="256"/>
    </location>
</feature>
<dbReference type="InterPro" id="IPR036392">
    <property type="entry name" value="PLAT/LH2_dom_sf"/>
</dbReference>
<dbReference type="Gene3D" id="2.60.60.20">
    <property type="entry name" value="PLAT/LH2 domain"/>
    <property type="match status" value="1"/>
</dbReference>
<keyword evidence="6" id="KW-0223">Dioxygenase</keyword>
<evidence type="ECO:0000259" key="12">
    <source>
        <dbReference type="PROSITE" id="PS50095"/>
    </source>
</evidence>
<comment type="caution">
    <text evidence="14">The sequence shown here is derived from an EMBL/GenBank/DDBJ whole genome shotgun (WGS) entry which is preliminary data.</text>
</comment>
<feature type="region of interest" description="Disordered" evidence="11">
    <location>
        <begin position="230"/>
        <end position="269"/>
    </location>
</feature>
<gene>
    <name evidence="14" type="primary">LOX2_9</name>
    <name evidence="14" type="ORF">PIB30_011122</name>
</gene>
<proteinExistence type="inferred from homology"/>
<organism evidence="14 15">
    <name type="scientific">Stylosanthes scabra</name>
    <dbReference type="NCBI Taxonomy" id="79078"/>
    <lineage>
        <taxon>Eukaryota</taxon>
        <taxon>Viridiplantae</taxon>
        <taxon>Streptophyta</taxon>
        <taxon>Embryophyta</taxon>
        <taxon>Tracheophyta</taxon>
        <taxon>Spermatophyta</taxon>
        <taxon>Magnoliopsida</taxon>
        <taxon>eudicotyledons</taxon>
        <taxon>Gunneridae</taxon>
        <taxon>Pentapetalae</taxon>
        <taxon>rosids</taxon>
        <taxon>fabids</taxon>
        <taxon>Fabales</taxon>
        <taxon>Fabaceae</taxon>
        <taxon>Papilionoideae</taxon>
        <taxon>50 kb inversion clade</taxon>
        <taxon>dalbergioids sensu lato</taxon>
        <taxon>Dalbergieae</taxon>
        <taxon>Pterocarpus clade</taxon>
        <taxon>Stylosanthes</taxon>
    </lineage>
</organism>
<dbReference type="PRINTS" id="PR00087">
    <property type="entry name" value="LIPOXYGENASE"/>
</dbReference>
<dbReference type="InterPro" id="IPR000907">
    <property type="entry name" value="LipOase"/>
</dbReference>
<name>A0ABU6Z2E6_9FABA</name>
<keyword evidence="9" id="KW-0275">Fatty acid biosynthesis</keyword>
<dbReference type="Gene3D" id="1.20.245.10">
    <property type="entry name" value="Lipoxygenase-1, Domain 5"/>
    <property type="match status" value="1"/>
</dbReference>
<evidence type="ECO:0000256" key="1">
    <source>
        <dbReference type="ARBA" id="ARBA00009419"/>
    </source>
</evidence>
<dbReference type="Gene3D" id="3.10.450.60">
    <property type="match status" value="1"/>
</dbReference>
<evidence type="ECO:0000256" key="11">
    <source>
        <dbReference type="SAM" id="MobiDB-lite"/>
    </source>
</evidence>
<evidence type="ECO:0000256" key="6">
    <source>
        <dbReference type="ARBA" id="ARBA00022964"/>
    </source>
</evidence>
<evidence type="ECO:0000256" key="7">
    <source>
        <dbReference type="ARBA" id="ARBA00023002"/>
    </source>
</evidence>
<dbReference type="InterPro" id="IPR001246">
    <property type="entry name" value="LipOase_plant"/>
</dbReference>
<dbReference type="Proteomes" id="UP001341840">
    <property type="component" value="Unassembled WGS sequence"/>
</dbReference>
<dbReference type="SUPFAM" id="SSF48484">
    <property type="entry name" value="Lipoxigenase"/>
    <property type="match status" value="1"/>
</dbReference>
<dbReference type="InterPro" id="IPR013819">
    <property type="entry name" value="LipOase_C"/>
</dbReference>
<evidence type="ECO:0000259" key="13">
    <source>
        <dbReference type="PROSITE" id="PS51393"/>
    </source>
</evidence>
<accession>A0ABU6Z2E6</accession>
<evidence type="ECO:0000313" key="14">
    <source>
        <dbReference type="EMBL" id="MED6216797.1"/>
    </source>
</evidence>
<keyword evidence="2" id="KW-0444">Lipid biosynthesis</keyword>
<dbReference type="InterPro" id="IPR036226">
    <property type="entry name" value="LipOase_C_sf"/>
</dbReference>
<comment type="similarity">
    <text evidence="1">Belongs to the lipoxygenase family.</text>
</comment>
<dbReference type="Pfam" id="PF00305">
    <property type="entry name" value="Lipoxygenase"/>
    <property type="match status" value="1"/>
</dbReference>
<dbReference type="PROSITE" id="PS50095">
    <property type="entry name" value="PLAT"/>
    <property type="match status" value="1"/>
</dbReference>
<keyword evidence="15" id="KW-1185">Reference proteome</keyword>